<evidence type="ECO:0000256" key="1">
    <source>
        <dbReference type="SAM" id="MobiDB-lite"/>
    </source>
</evidence>
<dbReference type="GO" id="GO:0016787">
    <property type="term" value="F:hydrolase activity"/>
    <property type="evidence" value="ECO:0007669"/>
    <property type="project" value="InterPro"/>
</dbReference>
<proteinExistence type="predicted"/>
<dbReference type="Gene3D" id="3.40.50.1820">
    <property type="entry name" value="alpha/beta hydrolase"/>
    <property type="match status" value="1"/>
</dbReference>
<dbReference type="OrthoDB" id="58297at2759"/>
<dbReference type="PANTHER" id="PTHR47562:SF2">
    <property type="entry name" value="CARBOXYMETHYLENEBUTENOLIDASE-RELATED"/>
    <property type="match status" value="1"/>
</dbReference>
<dbReference type="InterPro" id="IPR029058">
    <property type="entry name" value="AB_hydrolase_fold"/>
</dbReference>
<name>A0A5N6KM60_MONLA</name>
<dbReference type="AlphaFoldDB" id="A0A5N6KM60"/>
<dbReference type="EMBL" id="VIGI01000001">
    <property type="protein sequence ID" value="KAB8304717.1"/>
    <property type="molecule type" value="Genomic_DNA"/>
</dbReference>
<evidence type="ECO:0000313" key="3">
    <source>
        <dbReference type="EMBL" id="KAB8304717.1"/>
    </source>
</evidence>
<gene>
    <name evidence="3" type="ORF">EYC80_004077</name>
</gene>
<keyword evidence="4" id="KW-1185">Reference proteome</keyword>
<reference evidence="3 4" key="1">
    <citation type="submission" date="2019-06" db="EMBL/GenBank/DDBJ databases">
        <title>Genome Sequence of the Brown Rot Fungal Pathogen Monilinia laxa.</title>
        <authorList>
            <person name="De Miccolis Angelini R.M."/>
            <person name="Landi L."/>
            <person name="Abate D."/>
            <person name="Pollastro S."/>
            <person name="Romanazzi G."/>
            <person name="Faretra F."/>
        </authorList>
    </citation>
    <scope>NUCLEOTIDE SEQUENCE [LARGE SCALE GENOMIC DNA]</scope>
    <source>
        <strain evidence="3 4">Mlax316</strain>
    </source>
</reference>
<accession>A0A5N6KM60</accession>
<sequence>MWESEKLVEVTATRYGKGKGKGNLNWQVASTFSSGIYELNLVACLIFPIVAPPNTCDTISIHITSSTKVKLYIQQSATHSHSRSHSHSHHHSSTIHQLPNMLIQETHKDVITKAGGKEGSMRIFLFHPTIPNYPQARFPGVVLFSEIYQVTGPVARFARQIAGQGYILMMFLELMLAMNTRSQRPSKPMTKTRPSQLTPFFPSPPAMANGRIGTTGMCLGGHLAYRCALDPRISAAVTYFATDLHSATLGLGKNDDSLARASEIKGELAMIHGCKDNHVPPEGRDLIRKTLREKGITFSWYEVAWAQHDAFIRDELSKGRYDPAISKICFEILLELFGRTLKLDLGPHDGKEQKIEDIC</sequence>
<comment type="caution">
    <text evidence="3">The sequence shown here is derived from an EMBL/GenBank/DDBJ whole genome shotgun (WGS) entry which is preliminary data.</text>
</comment>
<dbReference type="Pfam" id="PF01738">
    <property type="entry name" value="DLH"/>
    <property type="match status" value="1"/>
</dbReference>
<dbReference type="InterPro" id="IPR002925">
    <property type="entry name" value="Dienelactn_hydro"/>
</dbReference>
<evidence type="ECO:0000259" key="2">
    <source>
        <dbReference type="Pfam" id="PF01738"/>
    </source>
</evidence>
<organism evidence="3 4">
    <name type="scientific">Monilinia laxa</name>
    <name type="common">Brown rot fungus</name>
    <name type="synonym">Sclerotinia laxa</name>
    <dbReference type="NCBI Taxonomy" id="61186"/>
    <lineage>
        <taxon>Eukaryota</taxon>
        <taxon>Fungi</taxon>
        <taxon>Dikarya</taxon>
        <taxon>Ascomycota</taxon>
        <taxon>Pezizomycotina</taxon>
        <taxon>Leotiomycetes</taxon>
        <taxon>Helotiales</taxon>
        <taxon>Sclerotiniaceae</taxon>
        <taxon>Monilinia</taxon>
    </lineage>
</organism>
<dbReference type="Proteomes" id="UP000326757">
    <property type="component" value="Unassembled WGS sequence"/>
</dbReference>
<dbReference type="SUPFAM" id="SSF53474">
    <property type="entry name" value="alpha/beta-Hydrolases"/>
    <property type="match status" value="1"/>
</dbReference>
<protein>
    <recommendedName>
        <fullName evidence="2">Dienelactone hydrolase domain-containing protein</fullName>
    </recommendedName>
</protein>
<dbReference type="PANTHER" id="PTHR47562">
    <property type="match status" value="1"/>
</dbReference>
<feature type="domain" description="Dienelactone hydrolase" evidence="2">
    <location>
        <begin position="135"/>
        <end position="339"/>
    </location>
</feature>
<evidence type="ECO:0000313" key="4">
    <source>
        <dbReference type="Proteomes" id="UP000326757"/>
    </source>
</evidence>
<feature type="region of interest" description="Disordered" evidence="1">
    <location>
        <begin position="183"/>
        <end position="204"/>
    </location>
</feature>